<dbReference type="AlphaFoldDB" id="A0A0N1I7I8"/>
<name>A0A0N1I7I8_LEPSE</name>
<dbReference type="Proteomes" id="UP000038009">
    <property type="component" value="Unassembled WGS sequence"/>
</dbReference>
<feature type="region of interest" description="Disordered" evidence="1">
    <location>
        <begin position="87"/>
        <end position="106"/>
    </location>
</feature>
<evidence type="ECO:0000313" key="3">
    <source>
        <dbReference type="Proteomes" id="UP000038009"/>
    </source>
</evidence>
<evidence type="ECO:0000313" key="2">
    <source>
        <dbReference type="EMBL" id="KPI87314.1"/>
    </source>
</evidence>
<proteinExistence type="predicted"/>
<sequence>MFRRTAARHASIFGQGSAFARGAAGDWFGRQTTSETWRGSVASLVLCIAGIGVVNQFVRGNVMGRAEYKSDIVMPIQRRKVPLPDTYGFVDAGSEEGQTTPPPGRK</sequence>
<evidence type="ECO:0000256" key="1">
    <source>
        <dbReference type="SAM" id="MobiDB-lite"/>
    </source>
</evidence>
<dbReference type="EMBL" id="LJSK01000093">
    <property type="protein sequence ID" value="KPI87314.1"/>
    <property type="molecule type" value="Genomic_DNA"/>
</dbReference>
<protein>
    <submittedName>
        <fullName evidence="2">Uncharacterized protein</fullName>
    </submittedName>
</protein>
<keyword evidence="3" id="KW-1185">Reference proteome</keyword>
<comment type="caution">
    <text evidence="2">The sequence shown here is derived from an EMBL/GenBank/DDBJ whole genome shotgun (WGS) entry which is preliminary data.</text>
</comment>
<organism evidence="2 3">
    <name type="scientific">Leptomonas seymouri</name>
    <dbReference type="NCBI Taxonomy" id="5684"/>
    <lineage>
        <taxon>Eukaryota</taxon>
        <taxon>Discoba</taxon>
        <taxon>Euglenozoa</taxon>
        <taxon>Kinetoplastea</taxon>
        <taxon>Metakinetoplastina</taxon>
        <taxon>Trypanosomatida</taxon>
        <taxon>Trypanosomatidae</taxon>
        <taxon>Leishmaniinae</taxon>
        <taxon>Leptomonas</taxon>
    </lineage>
</organism>
<accession>A0A0N1I7I8</accession>
<dbReference type="OrthoDB" id="270465at2759"/>
<gene>
    <name evidence="2" type="ORF">ABL78_3597</name>
</gene>
<dbReference type="OMA" id="HASIFGQ"/>
<reference evidence="2 3" key="1">
    <citation type="journal article" date="2015" name="PLoS Pathog.">
        <title>Leptomonas seymouri: Adaptations to the Dixenous Life Cycle Analyzed by Genome Sequencing, Transcriptome Profiling and Co-infection with Leishmania donovani.</title>
        <authorList>
            <person name="Kraeva N."/>
            <person name="Butenko A."/>
            <person name="Hlavacova J."/>
            <person name="Kostygov A."/>
            <person name="Myskova J."/>
            <person name="Grybchuk D."/>
            <person name="Lestinova T."/>
            <person name="Votypka J."/>
            <person name="Volf P."/>
            <person name="Opperdoes F."/>
            <person name="Flegontov P."/>
            <person name="Lukes J."/>
            <person name="Yurchenko V."/>
        </authorList>
    </citation>
    <scope>NUCLEOTIDE SEQUENCE [LARGE SCALE GENOMIC DNA]</scope>
    <source>
        <strain evidence="2 3">ATCC 30220</strain>
    </source>
</reference>
<dbReference type="VEuPathDB" id="TriTrypDB:Lsey_0093_0100"/>